<keyword evidence="4" id="KW-0276">Fatty acid metabolism</keyword>
<evidence type="ECO:0000256" key="3">
    <source>
        <dbReference type="ARBA" id="ARBA00022723"/>
    </source>
</evidence>
<evidence type="ECO:0000256" key="1">
    <source>
        <dbReference type="ARBA" id="ARBA00022516"/>
    </source>
</evidence>
<sequence length="151" mass="17152">MQIMQFMGAGIDNYLYRLQGATGQILENLMQDIGIGTDIEEIRRFENFRDRAVAAFLEKNFTREEREYCLSKDAPAPHLAARFAGKEAIIKAISSLNIPRIFYPDIEILNNERGVPCVRINTEHCEKLCIKLSLSHSSGMALAFCIIIREV</sequence>
<evidence type="ECO:0000256" key="6">
    <source>
        <dbReference type="ARBA" id="ARBA00023098"/>
    </source>
</evidence>
<dbReference type="InterPro" id="IPR002582">
    <property type="entry name" value="ACPS"/>
</dbReference>
<proteinExistence type="inferred from homology"/>
<protein>
    <submittedName>
        <fullName evidence="9">Holo-acyl-carrier-protein synthase</fullName>
    </submittedName>
</protein>
<dbReference type="NCBIfam" id="TIGR00516">
    <property type="entry name" value="acpS"/>
    <property type="match status" value="1"/>
</dbReference>
<dbReference type="HOGENOM" id="CLU_089696_2_1_2"/>
<accession>A7I946</accession>
<dbReference type="InterPro" id="IPR004568">
    <property type="entry name" value="Ppantetheine-prot_Trfase_dom"/>
</dbReference>
<organism evidence="9 10">
    <name type="scientific">Methanoregula boonei (strain DSM 21154 / JCM 14090 / 6A8)</name>
    <dbReference type="NCBI Taxonomy" id="456442"/>
    <lineage>
        <taxon>Archaea</taxon>
        <taxon>Methanobacteriati</taxon>
        <taxon>Methanobacteriota</taxon>
        <taxon>Stenosarchaea group</taxon>
        <taxon>Methanomicrobia</taxon>
        <taxon>Methanomicrobiales</taxon>
        <taxon>Methanoregulaceae</taxon>
        <taxon>Methanoregula</taxon>
    </lineage>
</organism>
<feature type="domain" description="4'-phosphopantetheinyl transferase" evidence="8">
    <location>
        <begin position="34"/>
        <end position="144"/>
    </location>
</feature>
<evidence type="ECO:0000313" key="9">
    <source>
        <dbReference type="EMBL" id="ABS56257.1"/>
    </source>
</evidence>
<keyword evidence="1" id="KW-0444">Lipid biosynthesis</keyword>
<dbReference type="GO" id="GO:0006633">
    <property type="term" value="P:fatty acid biosynthetic process"/>
    <property type="evidence" value="ECO:0007669"/>
    <property type="project" value="UniProtKB-KW"/>
</dbReference>
<dbReference type="RefSeq" id="WP_012107305.1">
    <property type="nucleotide sequence ID" value="NC_009712.1"/>
</dbReference>
<dbReference type="GO" id="GO:0000287">
    <property type="term" value="F:magnesium ion binding"/>
    <property type="evidence" value="ECO:0007669"/>
    <property type="project" value="InterPro"/>
</dbReference>
<keyword evidence="3" id="KW-0479">Metal-binding</keyword>
<dbReference type="EMBL" id="CP000780">
    <property type="protein sequence ID" value="ABS56257.1"/>
    <property type="molecule type" value="Genomic_DNA"/>
</dbReference>
<name>A7I946_METB6</name>
<evidence type="ECO:0000256" key="7">
    <source>
        <dbReference type="ARBA" id="ARBA00023160"/>
    </source>
</evidence>
<dbReference type="STRING" id="456442.Mboo_1740"/>
<dbReference type="InterPro" id="IPR037143">
    <property type="entry name" value="4-PPantetheinyl_Trfase_dom_sf"/>
</dbReference>
<evidence type="ECO:0000259" key="8">
    <source>
        <dbReference type="Pfam" id="PF01648"/>
    </source>
</evidence>
<dbReference type="eggNOG" id="arCOG08267">
    <property type="taxonomic scope" value="Archaea"/>
</dbReference>
<dbReference type="InterPro" id="IPR008278">
    <property type="entry name" value="4-PPantetheinyl_Trfase_dom"/>
</dbReference>
<dbReference type="Proteomes" id="UP000002408">
    <property type="component" value="Chromosome"/>
</dbReference>
<dbReference type="GeneID" id="5411972"/>
<dbReference type="SUPFAM" id="SSF56214">
    <property type="entry name" value="4'-phosphopantetheinyl transferase"/>
    <property type="match status" value="1"/>
</dbReference>
<keyword evidence="2" id="KW-0808">Transferase</keyword>
<gene>
    <name evidence="9" type="ordered locus">Mboo_1740</name>
</gene>
<evidence type="ECO:0000313" key="10">
    <source>
        <dbReference type="Proteomes" id="UP000002408"/>
    </source>
</evidence>
<dbReference type="NCBIfam" id="TIGR00556">
    <property type="entry name" value="pantethn_trn"/>
    <property type="match status" value="1"/>
</dbReference>
<evidence type="ECO:0000256" key="2">
    <source>
        <dbReference type="ARBA" id="ARBA00022679"/>
    </source>
</evidence>
<keyword evidence="6" id="KW-0443">Lipid metabolism</keyword>
<reference evidence="10" key="1">
    <citation type="journal article" date="2015" name="Microbiology">
        <title>Genome of Methanoregula boonei 6A8 reveals adaptations to oligotrophic peatland environments.</title>
        <authorList>
            <person name="Braeuer S."/>
            <person name="Cadillo-Quiroz H."/>
            <person name="Kyrpides N."/>
            <person name="Woyke T."/>
            <person name="Goodwin L."/>
            <person name="Detter C."/>
            <person name="Podell S."/>
            <person name="Yavitt J.B."/>
            <person name="Zinder S.H."/>
        </authorList>
    </citation>
    <scope>NUCLEOTIDE SEQUENCE [LARGE SCALE GENOMIC DNA]</scope>
    <source>
        <strain evidence="10">DSM 21154 / JCM 14090 / 6A8</strain>
    </source>
</reference>
<dbReference type="HAMAP" id="MF_00101">
    <property type="entry name" value="AcpS"/>
    <property type="match status" value="1"/>
</dbReference>
<keyword evidence="10" id="KW-1185">Reference proteome</keyword>
<dbReference type="AlphaFoldDB" id="A7I946"/>
<evidence type="ECO:0000256" key="4">
    <source>
        <dbReference type="ARBA" id="ARBA00022832"/>
    </source>
</evidence>
<dbReference type="Pfam" id="PF01648">
    <property type="entry name" value="ACPS"/>
    <property type="match status" value="1"/>
</dbReference>
<dbReference type="GO" id="GO:0008897">
    <property type="term" value="F:holo-[acyl-carrier-protein] synthase activity"/>
    <property type="evidence" value="ECO:0007669"/>
    <property type="project" value="InterPro"/>
</dbReference>
<keyword evidence="5" id="KW-0460">Magnesium</keyword>
<dbReference type="KEGG" id="mbn:Mboo_1740"/>
<dbReference type="Gene3D" id="3.90.470.20">
    <property type="entry name" value="4'-phosphopantetheinyl transferase domain"/>
    <property type="match status" value="1"/>
</dbReference>
<evidence type="ECO:0000256" key="5">
    <source>
        <dbReference type="ARBA" id="ARBA00022842"/>
    </source>
</evidence>
<keyword evidence="7" id="KW-0275">Fatty acid biosynthesis</keyword>